<evidence type="ECO:0000256" key="7">
    <source>
        <dbReference type="ARBA" id="ARBA00022723"/>
    </source>
</evidence>
<evidence type="ECO:0000256" key="5">
    <source>
        <dbReference type="ARBA" id="ARBA00022679"/>
    </source>
</evidence>
<keyword evidence="19" id="KW-1185">Reference proteome</keyword>
<evidence type="ECO:0000256" key="16">
    <source>
        <dbReference type="SAM" id="Phobius"/>
    </source>
</evidence>
<comment type="pathway">
    <text evidence="3">Protein modification; protein ubiquitination.</text>
</comment>
<dbReference type="SMART" id="SM00184">
    <property type="entry name" value="RING"/>
    <property type="match status" value="1"/>
</dbReference>
<dbReference type="SUPFAM" id="SSF57850">
    <property type="entry name" value="RING/U-box"/>
    <property type="match status" value="1"/>
</dbReference>
<comment type="catalytic activity">
    <reaction evidence="1">
        <text>S-ubiquitinyl-[E2 ubiquitin-conjugating enzyme]-L-cysteine + [acceptor protein]-L-lysine = [E2 ubiquitin-conjugating enzyme]-L-cysteine + N(6)-ubiquitinyl-[acceptor protein]-L-lysine.</text>
        <dbReference type="EC" id="2.3.2.27"/>
    </reaction>
</comment>
<evidence type="ECO:0000256" key="1">
    <source>
        <dbReference type="ARBA" id="ARBA00000900"/>
    </source>
</evidence>
<evidence type="ECO:0000256" key="6">
    <source>
        <dbReference type="ARBA" id="ARBA00022692"/>
    </source>
</evidence>
<dbReference type="Gene3D" id="3.30.40.10">
    <property type="entry name" value="Zinc/RING finger domain, C3HC4 (zinc finger)"/>
    <property type="match status" value="1"/>
</dbReference>
<dbReference type="InterPro" id="IPR001841">
    <property type="entry name" value="Znf_RING"/>
</dbReference>
<dbReference type="EMBL" id="JBBNAF010000005">
    <property type="protein sequence ID" value="KAK9142770.1"/>
    <property type="molecule type" value="Genomic_DNA"/>
</dbReference>
<evidence type="ECO:0000313" key="18">
    <source>
        <dbReference type="EMBL" id="KAK9142770.1"/>
    </source>
</evidence>
<dbReference type="Proteomes" id="UP001420932">
    <property type="component" value="Unassembled WGS sequence"/>
</dbReference>
<comment type="subcellular location">
    <subcellularLocation>
        <location evidence="2">Membrane</location>
        <topology evidence="2">Single-pass membrane protein</topology>
    </subcellularLocation>
</comment>
<evidence type="ECO:0000256" key="14">
    <source>
        <dbReference type="PROSITE-ProRule" id="PRU00175"/>
    </source>
</evidence>
<dbReference type="GO" id="GO:0016567">
    <property type="term" value="P:protein ubiquitination"/>
    <property type="evidence" value="ECO:0007669"/>
    <property type="project" value="InterPro"/>
</dbReference>
<dbReference type="CDD" id="cd16461">
    <property type="entry name" value="RING-H2_EL5-like"/>
    <property type="match status" value="1"/>
</dbReference>
<dbReference type="PANTHER" id="PTHR46913">
    <property type="entry name" value="RING-H2 FINGER PROTEIN ATL16"/>
    <property type="match status" value="1"/>
</dbReference>
<name>A0AAP0K180_9MAGN</name>
<protein>
    <recommendedName>
        <fullName evidence="4">RING-type E3 ubiquitin transferase</fullName>
        <ecNumber evidence="4">2.3.2.27</ecNumber>
    </recommendedName>
</protein>
<accession>A0AAP0K180</accession>
<gene>
    <name evidence="18" type="ORF">Syun_012170</name>
</gene>
<comment type="similarity">
    <text evidence="13">Belongs to the RING-type zinc finger family. ATL subfamily.</text>
</comment>
<dbReference type="Pfam" id="PF13639">
    <property type="entry name" value="zf-RING_2"/>
    <property type="match status" value="1"/>
</dbReference>
<evidence type="ECO:0000256" key="8">
    <source>
        <dbReference type="ARBA" id="ARBA00022771"/>
    </source>
</evidence>
<feature type="transmembrane region" description="Helical" evidence="16">
    <location>
        <begin position="100"/>
        <end position="122"/>
    </location>
</feature>
<keyword evidence="6 16" id="KW-0812">Transmembrane</keyword>
<evidence type="ECO:0000313" key="19">
    <source>
        <dbReference type="Proteomes" id="UP001420932"/>
    </source>
</evidence>
<comment type="caution">
    <text evidence="18">The sequence shown here is derived from an EMBL/GenBank/DDBJ whole genome shotgun (WGS) entry which is preliminary data.</text>
</comment>
<proteinExistence type="inferred from homology"/>
<keyword evidence="8 14" id="KW-0863">Zinc-finger</keyword>
<keyword evidence="5" id="KW-0808">Transferase</keyword>
<evidence type="ECO:0000256" key="4">
    <source>
        <dbReference type="ARBA" id="ARBA00012483"/>
    </source>
</evidence>
<dbReference type="InterPro" id="IPR044600">
    <property type="entry name" value="ATL1/ATL16-like"/>
</dbReference>
<keyword evidence="9" id="KW-0833">Ubl conjugation pathway</keyword>
<evidence type="ECO:0000259" key="17">
    <source>
        <dbReference type="PROSITE" id="PS50089"/>
    </source>
</evidence>
<sequence length="342" mass="37998">MAATRDDVHRTLTSHVHKDSRPKHSPILPNKTLSRPQGHSRPKHSLILPNENPTLINLLIDLQHQYKIELETMNNTTETPISFNSGSTQNSPFMKMGLKIMLSAVLSGFLVLAFIFVVHLYANWSLTRRANNNSFGGSRRRRRFDFAPDLASLTNQGLNHATLLTLPVLTFRSREFKDGLQCAVCLSDIVDGEKARLLPNCKHGFHVDCIDMWFKSHKTCPLCRTPVDDRECLQTQQVSNTNNINNSVVGSAFGNESRNPEINGVANSTSSSRTALVIEIPAVVLLGSTSGPARGDEEGLKSPRTPRLIRSLSRLLSLGRTVRSPRSPNVVDIERGHGERDQ</sequence>
<reference evidence="18 19" key="1">
    <citation type="submission" date="2024-01" db="EMBL/GenBank/DDBJ databases">
        <title>Genome assemblies of Stephania.</title>
        <authorList>
            <person name="Yang L."/>
        </authorList>
    </citation>
    <scope>NUCLEOTIDE SEQUENCE [LARGE SCALE GENOMIC DNA]</scope>
    <source>
        <strain evidence="18">YNDBR</strain>
        <tissue evidence="18">Leaf</tissue>
    </source>
</reference>
<evidence type="ECO:0000256" key="10">
    <source>
        <dbReference type="ARBA" id="ARBA00022833"/>
    </source>
</evidence>
<dbReference type="InterPro" id="IPR013083">
    <property type="entry name" value="Znf_RING/FYVE/PHD"/>
</dbReference>
<dbReference type="AlphaFoldDB" id="A0AAP0K180"/>
<evidence type="ECO:0000256" key="15">
    <source>
        <dbReference type="SAM" id="MobiDB-lite"/>
    </source>
</evidence>
<dbReference type="PANTHER" id="PTHR46913:SF1">
    <property type="entry name" value="RING-H2 FINGER PROTEIN ATL16"/>
    <property type="match status" value="1"/>
</dbReference>
<keyword evidence="11 16" id="KW-1133">Transmembrane helix</keyword>
<evidence type="ECO:0000256" key="12">
    <source>
        <dbReference type="ARBA" id="ARBA00023136"/>
    </source>
</evidence>
<dbReference type="GO" id="GO:0061630">
    <property type="term" value="F:ubiquitin protein ligase activity"/>
    <property type="evidence" value="ECO:0007669"/>
    <property type="project" value="UniProtKB-EC"/>
</dbReference>
<evidence type="ECO:0000256" key="3">
    <source>
        <dbReference type="ARBA" id="ARBA00004906"/>
    </source>
</evidence>
<keyword evidence="10" id="KW-0862">Zinc</keyword>
<feature type="domain" description="RING-type" evidence="17">
    <location>
        <begin position="182"/>
        <end position="224"/>
    </location>
</feature>
<dbReference type="PROSITE" id="PS50089">
    <property type="entry name" value="ZF_RING_2"/>
    <property type="match status" value="1"/>
</dbReference>
<feature type="compositionally biased region" description="Basic and acidic residues" evidence="15">
    <location>
        <begin position="332"/>
        <end position="342"/>
    </location>
</feature>
<dbReference type="FunFam" id="3.30.40.10:FF:000475">
    <property type="entry name" value="RING-H2 finger protein ATL3"/>
    <property type="match status" value="1"/>
</dbReference>
<evidence type="ECO:0000256" key="11">
    <source>
        <dbReference type="ARBA" id="ARBA00022989"/>
    </source>
</evidence>
<feature type="region of interest" description="Disordered" evidence="15">
    <location>
        <begin position="320"/>
        <end position="342"/>
    </location>
</feature>
<evidence type="ECO:0000256" key="2">
    <source>
        <dbReference type="ARBA" id="ARBA00004167"/>
    </source>
</evidence>
<dbReference type="GO" id="GO:0016020">
    <property type="term" value="C:membrane"/>
    <property type="evidence" value="ECO:0007669"/>
    <property type="project" value="UniProtKB-SubCell"/>
</dbReference>
<evidence type="ECO:0000256" key="9">
    <source>
        <dbReference type="ARBA" id="ARBA00022786"/>
    </source>
</evidence>
<organism evidence="18 19">
    <name type="scientific">Stephania yunnanensis</name>
    <dbReference type="NCBI Taxonomy" id="152371"/>
    <lineage>
        <taxon>Eukaryota</taxon>
        <taxon>Viridiplantae</taxon>
        <taxon>Streptophyta</taxon>
        <taxon>Embryophyta</taxon>
        <taxon>Tracheophyta</taxon>
        <taxon>Spermatophyta</taxon>
        <taxon>Magnoliopsida</taxon>
        <taxon>Ranunculales</taxon>
        <taxon>Menispermaceae</taxon>
        <taxon>Menispermoideae</taxon>
        <taxon>Cissampelideae</taxon>
        <taxon>Stephania</taxon>
    </lineage>
</organism>
<dbReference type="EC" id="2.3.2.27" evidence="4"/>
<keyword evidence="12 16" id="KW-0472">Membrane</keyword>
<keyword evidence="7" id="KW-0479">Metal-binding</keyword>
<dbReference type="GO" id="GO:0008270">
    <property type="term" value="F:zinc ion binding"/>
    <property type="evidence" value="ECO:0007669"/>
    <property type="project" value="UniProtKB-KW"/>
</dbReference>
<feature type="region of interest" description="Disordered" evidence="15">
    <location>
        <begin position="1"/>
        <end position="48"/>
    </location>
</feature>
<evidence type="ECO:0000256" key="13">
    <source>
        <dbReference type="ARBA" id="ARBA00024209"/>
    </source>
</evidence>
<feature type="compositionally biased region" description="Basic and acidic residues" evidence="15">
    <location>
        <begin position="1"/>
        <end position="10"/>
    </location>
</feature>